<dbReference type="OrthoDB" id="9788822at2"/>
<dbReference type="InterPro" id="IPR015868">
    <property type="entry name" value="Glutaminase"/>
</dbReference>
<dbReference type="STRING" id="336292.SAMN05660710_02429"/>
<evidence type="ECO:0000256" key="2">
    <source>
        <dbReference type="ARBA" id="ARBA00012918"/>
    </source>
</evidence>
<dbReference type="EC" id="3.5.1.2" evidence="2"/>
<sequence length="117" mass="12351">MWSDHFLGPAISAIVDRCLEETISRSETENEHAVQLFQLICVVAFRVGIPGKSGFGGGVLTVVPGQASIAIWTPGLHNCRNPLAATLIAEKLSRFTAWSVFGQSADLNASGAPVSSV</sequence>
<keyword evidence="3" id="KW-0378">Hydrolase</keyword>
<proteinExistence type="inferred from homology"/>
<evidence type="ECO:0000313" key="6">
    <source>
        <dbReference type="Proteomes" id="UP000199502"/>
    </source>
</evidence>
<organism evidence="5 6">
    <name type="scientific">Paracoccus tibetensis</name>
    <dbReference type="NCBI Taxonomy" id="336292"/>
    <lineage>
        <taxon>Bacteria</taxon>
        <taxon>Pseudomonadati</taxon>
        <taxon>Pseudomonadota</taxon>
        <taxon>Alphaproteobacteria</taxon>
        <taxon>Rhodobacterales</taxon>
        <taxon>Paracoccaceae</taxon>
        <taxon>Paracoccus</taxon>
    </lineage>
</organism>
<evidence type="ECO:0000256" key="4">
    <source>
        <dbReference type="ARBA" id="ARBA00049534"/>
    </source>
</evidence>
<accession>A0A1G5I4S4</accession>
<evidence type="ECO:0000313" key="5">
    <source>
        <dbReference type="EMBL" id="SCY71105.1"/>
    </source>
</evidence>
<dbReference type="Gene3D" id="3.40.710.10">
    <property type="entry name" value="DD-peptidase/beta-lactamase superfamily"/>
    <property type="match status" value="1"/>
</dbReference>
<evidence type="ECO:0000256" key="3">
    <source>
        <dbReference type="ARBA" id="ARBA00022801"/>
    </source>
</evidence>
<dbReference type="SUPFAM" id="SSF56601">
    <property type="entry name" value="beta-lactamase/transpeptidase-like"/>
    <property type="match status" value="1"/>
</dbReference>
<dbReference type="RefSeq" id="WP_090744684.1">
    <property type="nucleotide sequence ID" value="NZ_FMVT01000008.1"/>
</dbReference>
<name>A0A1G5I4S4_9RHOB</name>
<dbReference type="GO" id="GO:0004359">
    <property type="term" value="F:glutaminase activity"/>
    <property type="evidence" value="ECO:0007669"/>
    <property type="project" value="UniProtKB-EC"/>
</dbReference>
<dbReference type="Pfam" id="PF04960">
    <property type="entry name" value="Glutaminase"/>
    <property type="match status" value="1"/>
</dbReference>
<evidence type="ECO:0000256" key="1">
    <source>
        <dbReference type="ARBA" id="ARBA00011076"/>
    </source>
</evidence>
<dbReference type="GO" id="GO:0006541">
    <property type="term" value="P:glutamine metabolic process"/>
    <property type="evidence" value="ECO:0007669"/>
    <property type="project" value="InterPro"/>
</dbReference>
<dbReference type="Proteomes" id="UP000199502">
    <property type="component" value="Unassembled WGS sequence"/>
</dbReference>
<keyword evidence="6" id="KW-1185">Reference proteome</keyword>
<dbReference type="EMBL" id="FMVT01000008">
    <property type="protein sequence ID" value="SCY71105.1"/>
    <property type="molecule type" value="Genomic_DNA"/>
</dbReference>
<gene>
    <name evidence="5" type="ORF">SAMN05660710_02429</name>
</gene>
<dbReference type="InterPro" id="IPR012338">
    <property type="entry name" value="Beta-lactam/transpept-like"/>
</dbReference>
<comment type="catalytic activity">
    <reaction evidence="4">
        <text>L-glutamine + H2O = L-glutamate + NH4(+)</text>
        <dbReference type="Rhea" id="RHEA:15889"/>
        <dbReference type="ChEBI" id="CHEBI:15377"/>
        <dbReference type="ChEBI" id="CHEBI:28938"/>
        <dbReference type="ChEBI" id="CHEBI:29985"/>
        <dbReference type="ChEBI" id="CHEBI:58359"/>
        <dbReference type="EC" id="3.5.1.2"/>
    </reaction>
</comment>
<protein>
    <recommendedName>
        <fullName evidence="2">glutaminase</fullName>
        <ecNumber evidence="2">3.5.1.2</ecNumber>
    </recommendedName>
</protein>
<dbReference type="AlphaFoldDB" id="A0A1G5I4S4"/>
<reference evidence="5 6" key="1">
    <citation type="submission" date="2016-10" db="EMBL/GenBank/DDBJ databases">
        <authorList>
            <person name="de Groot N.N."/>
        </authorList>
    </citation>
    <scope>NUCLEOTIDE SEQUENCE [LARGE SCALE GENOMIC DNA]</scope>
    <source>
        <strain evidence="5 6">CGMCC 1.8925</strain>
    </source>
</reference>
<comment type="similarity">
    <text evidence="1">Belongs to the glutaminase family.</text>
</comment>